<dbReference type="AlphaFoldDB" id="A0A6J2K8Y3"/>
<keyword evidence="2" id="KW-1185">Reference proteome</keyword>
<dbReference type="GeneID" id="114247882"/>
<dbReference type="RefSeq" id="XP_028036759.1">
    <property type="nucleotide sequence ID" value="XM_028180958.1"/>
</dbReference>
<dbReference type="OrthoDB" id="8053018at2759"/>
<dbReference type="KEGG" id="bman:114247882"/>
<protein>
    <submittedName>
        <fullName evidence="3">Uncharacterized protein LOC114247882</fullName>
    </submittedName>
</protein>
<organism evidence="2 3">
    <name type="scientific">Bombyx mandarina</name>
    <name type="common">Wild silk moth</name>
    <name type="synonym">Wild silkworm</name>
    <dbReference type="NCBI Taxonomy" id="7092"/>
    <lineage>
        <taxon>Eukaryota</taxon>
        <taxon>Metazoa</taxon>
        <taxon>Ecdysozoa</taxon>
        <taxon>Arthropoda</taxon>
        <taxon>Hexapoda</taxon>
        <taxon>Insecta</taxon>
        <taxon>Pterygota</taxon>
        <taxon>Neoptera</taxon>
        <taxon>Endopterygota</taxon>
        <taxon>Lepidoptera</taxon>
        <taxon>Glossata</taxon>
        <taxon>Ditrysia</taxon>
        <taxon>Bombycoidea</taxon>
        <taxon>Bombycidae</taxon>
        <taxon>Bombycinae</taxon>
        <taxon>Bombyx</taxon>
    </lineage>
</organism>
<feature type="compositionally biased region" description="Polar residues" evidence="1">
    <location>
        <begin position="20"/>
        <end position="30"/>
    </location>
</feature>
<name>A0A6J2K8Y3_BOMMA</name>
<evidence type="ECO:0000313" key="3">
    <source>
        <dbReference type="RefSeq" id="XP_028036759.1"/>
    </source>
</evidence>
<evidence type="ECO:0000313" key="2">
    <source>
        <dbReference type="Proteomes" id="UP000504629"/>
    </source>
</evidence>
<feature type="region of interest" description="Disordered" evidence="1">
    <location>
        <begin position="1"/>
        <end position="30"/>
    </location>
</feature>
<dbReference type="Proteomes" id="UP000504629">
    <property type="component" value="Unplaced"/>
</dbReference>
<proteinExistence type="predicted"/>
<sequence length="147" mass="16898">MCQNVELCNEPGPSGRIYTEPSTSSETQVETTPHSQVFNVDIEIVENVVPTSYPESVVTATQSPVRYVPTTPRRSRLTQAEHAALLFRNSDSNWRAFKIDQHRDYMEMRKDRNIVREMGVQAQREWQVIGLIPLDLLNQVVNYFCKA</sequence>
<evidence type="ECO:0000256" key="1">
    <source>
        <dbReference type="SAM" id="MobiDB-lite"/>
    </source>
</evidence>
<reference evidence="3" key="1">
    <citation type="submission" date="2025-08" db="UniProtKB">
        <authorList>
            <consortium name="RefSeq"/>
        </authorList>
    </citation>
    <scope>IDENTIFICATION</scope>
    <source>
        <tissue evidence="3">Silk gland</tissue>
    </source>
</reference>
<accession>A0A6J2K8Y3</accession>
<gene>
    <name evidence="3" type="primary">LOC114247882</name>
</gene>